<sequence length="117" mass="13215">MAGIMPTGIHATTIEVLTAFAILPVKNQYPYYIGESKIILTILEILSDSWLPLRYHPCPEGRMETYVCGRSFSSPRFTTSLFKSELAFDTENYPDPAKMEIFSASFLAGILGYFYLK</sequence>
<protein>
    <submittedName>
        <fullName evidence="1">Na+/H+ antiporter NhaA</fullName>
    </submittedName>
</protein>
<comment type="caution">
    <text evidence="1">The sequence shown here is derived from an EMBL/GenBank/DDBJ whole genome shotgun (WGS) entry which is preliminary data.</text>
</comment>
<evidence type="ECO:0000313" key="1">
    <source>
        <dbReference type="EMBL" id="MCM8569271.1"/>
    </source>
</evidence>
<dbReference type="Proteomes" id="UP001155077">
    <property type="component" value="Unassembled WGS sequence"/>
</dbReference>
<name>A0ABT0Z0L9_9FLAO</name>
<dbReference type="RefSeq" id="WP_252112175.1">
    <property type="nucleotide sequence ID" value="NZ_JAMSCK010000003.1"/>
</dbReference>
<dbReference type="InterPro" id="IPR023171">
    <property type="entry name" value="Na/H_antiporter_dom_sf"/>
</dbReference>
<organism evidence="1 2">
    <name type="scientific">Gramella jeungdoensis</name>
    <dbReference type="NCBI Taxonomy" id="708091"/>
    <lineage>
        <taxon>Bacteria</taxon>
        <taxon>Pseudomonadati</taxon>
        <taxon>Bacteroidota</taxon>
        <taxon>Flavobacteriia</taxon>
        <taxon>Flavobacteriales</taxon>
        <taxon>Flavobacteriaceae</taxon>
        <taxon>Christiangramia</taxon>
    </lineage>
</organism>
<evidence type="ECO:0000313" key="2">
    <source>
        <dbReference type="Proteomes" id="UP001155077"/>
    </source>
</evidence>
<dbReference type="Gene3D" id="1.20.1530.10">
    <property type="entry name" value="Na+/H+ antiporter like domain"/>
    <property type="match status" value="1"/>
</dbReference>
<dbReference type="EMBL" id="JAMSCK010000003">
    <property type="protein sequence ID" value="MCM8569271.1"/>
    <property type="molecule type" value="Genomic_DNA"/>
</dbReference>
<reference evidence="1" key="1">
    <citation type="submission" date="2022-06" db="EMBL/GenBank/DDBJ databases">
        <title>Gramella sediminis sp. nov., isolated from deep-sea sediment of the Indian Ocean.</title>
        <authorList>
            <person name="Yang L."/>
        </authorList>
    </citation>
    <scope>NUCLEOTIDE SEQUENCE</scope>
    <source>
        <strain evidence="1">HMD3159</strain>
    </source>
</reference>
<accession>A0ABT0Z0L9</accession>
<gene>
    <name evidence="1" type="ORF">NE848_07765</name>
</gene>
<proteinExistence type="predicted"/>
<keyword evidence="2" id="KW-1185">Reference proteome</keyword>